<keyword evidence="3" id="KW-1185">Reference proteome</keyword>
<dbReference type="AlphaFoldDB" id="A0A1Q9ESI2"/>
<sequence length="411" mass="46064">MLDARVWRGYRDRQYVSSLAAEKERYKCLLRSAITIQSGVRMALSKREVNRRKLIRYAMGISTIQRQARIFLLRKELYEKQVFMAPWEDEDPGAEEKPKTEKKTNFVDMFKKVGVSNWEVMAIVHCQRLARGHTRGYSVRRRSLSDEAFVKRFLAQAHRVLFELPAFTGYLHIGITNNVKMFAATMIQALWPIKGWFEYTATGRDTVQVEVCFLANPSFDDYKYFLKNGSTSALQLSLEELEADLASAMSTIQGSQIGGIQGVAKANFGAEAPSAKSKAKSERQQKRISIKEEGKAMLSVRLVALHGYEFRAAACALRTGGRCEVQGFQQALDLKPGKADATDSTTADKAGTEASAGRASQFCRSTSKLRWLLMTSAPLVEIAAWSSTSRGMKVDYVEAIRDETEVEVKGS</sequence>
<name>A0A1Q9ESI2_SYMMI</name>
<accession>A0A1Q9ESI2</accession>
<reference evidence="2 3" key="1">
    <citation type="submission" date="2016-02" db="EMBL/GenBank/DDBJ databases">
        <title>Genome analysis of coral dinoflagellate symbionts highlights evolutionary adaptations to a symbiotic lifestyle.</title>
        <authorList>
            <person name="Aranda M."/>
            <person name="Li Y."/>
            <person name="Liew Y.J."/>
            <person name="Baumgarten S."/>
            <person name="Simakov O."/>
            <person name="Wilson M."/>
            <person name="Piel J."/>
            <person name="Ashoor H."/>
            <person name="Bougouffa S."/>
            <person name="Bajic V.B."/>
            <person name="Ryu T."/>
            <person name="Ravasi T."/>
            <person name="Bayer T."/>
            <person name="Micklem G."/>
            <person name="Kim H."/>
            <person name="Bhak J."/>
            <person name="Lajeunesse T.C."/>
            <person name="Voolstra C.R."/>
        </authorList>
    </citation>
    <scope>NUCLEOTIDE SEQUENCE [LARGE SCALE GENOMIC DNA]</scope>
    <source>
        <strain evidence="2 3">CCMP2467</strain>
    </source>
</reference>
<proteinExistence type="predicted"/>
<gene>
    <name evidence="2" type="ORF">AK812_SmicGene5930</name>
</gene>
<evidence type="ECO:0000256" key="1">
    <source>
        <dbReference type="SAM" id="MobiDB-lite"/>
    </source>
</evidence>
<feature type="region of interest" description="Disordered" evidence="1">
    <location>
        <begin position="336"/>
        <end position="356"/>
    </location>
</feature>
<dbReference type="OrthoDB" id="2148418at2759"/>
<evidence type="ECO:0000313" key="2">
    <source>
        <dbReference type="EMBL" id="OLQ10351.1"/>
    </source>
</evidence>
<protein>
    <submittedName>
        <fullName evidence="2">Uncharacterized protein</fullName>
    </submittedName>
</protein>
<dbReference type="EMBL" id="LSRX01000080">
    <property type="protein sequence ID" value="OLQ10351.1"/>
    <property type="molecule type" value="Genomic_DNA"/>
</dbReference>
<dbReference type="Proteomes" id="UP000186817">
    <property type="component" value="Unassembled WGS sequence"/>
</dbReference>
<dbReference type="Pfam" id="PF00612">
    <property type="entry name" value="IQ"/>
    <property type="match status" value="1"/>
</dbReference>
<dbReference type="InterPro" id="IPR000048">
    <property type="entry name" value="IQ_motif_EF-hand-BS"/>
</dbReference>
<comment type="caution">
    <text evidence="2">The sequence shown here is derived from an EMBL/GenBank/DDBJ whole genome shotgun (WGS) entry which is preliminary data.</text>
</comment>
<organism evidence="2 3">
    <name type="scientific">Symbiodinium microadriaticum</name>
    <name type="common">Dinoflagellate</name>
    <name type="synonym">Zooxanthella microadriatica</name>
    <dbReference type="NCBI Taxonomy" id="2951"/>
    <lineage>
        <taxon>Eukaryota</taxon>
        <taxon>Sar</taxon>
        <taxon>Alveolata</taxon>
        <taxon>Dinophyceae</taxon>
        <taxon>Suessiales</taxon>
        <taxon>Symbiodiniaceae</taxon>
        <taxon>Symbiodinium</taxon>
    </lineage>
</organism>
<evidence type="ECO:0000313" key="3">
    <source>
        <dbReference type="Proteomes" id="UP000186817"/>
    </source>
</evidence>